<evidence type="ECO:0000313" key="6">
    <source>
        <dbReference type="EMBL" id="KAF0687166.1"/>
    </source>
</evidence>
<dbReference type="SMART" id="SM00415">
    <property type="entry name" value="HSF"/>
    <property type="match status" value="1"/>
</dbReference>
<dbReference type="GO" id="GO:0005634">
    <property type="term" value="C:nucleus"/>
    <property type="evidence" value="ECO:0007669"/>
    <property type="project" value="UniProtKB-SubCell"/>
</dbReference>
<evidence type="ECO:0000259" key="5">
    <source>
        <dbReference type="SMART" id="SM00415"/>
    </source>
</evidence>
<comment type="similarity">
    <text evidence="4">Belongs to the HSF family.</text>
</comment>
<sequence length="221" mass="24689">MTTTRLAFIDSPAQLETCIVTPIWSGDDDDFLDVLLSPAANDIVNDVAPVTLLSSPSSQKKNAMGDETASYVERLYTLLEECPNEIAMWTEGGSAFAILDPPAFESTLLPAYLQPVKFASFLRQLNSYRFKTIKRGIAALEFSHPKFIRGRPGLLRTIKRRHRVRPSRAGTNTVKHVTRQELASALHDLVASVHLLRTEMDETKALVRSMMVDDAECSRRL</sequence>
<gene>
    <name evidence="7" type="primary">Aste57867_21022</name>
    <name evidence="6" type="ORF">As57867_020954</name>
    <name evidence="7" type="ORF">ASTE57867_21022</name>
</gene>
<dbReference type="AlphaFoldDB" id="A0A485LGK7"/>
<dbReference type="PANTHER" id="PTHR10015:SF206">
    <property type="entry name" value="HSF-TYPE DNA-BINDING DOMAIN-CONTAINING PROTEIN"/>
    <property type="match status" value="1"/>
</dbReference>
<dbReference type="OrthoDB" id="60033at2759"/>
<dbReference type="EMBL" id="CAADRA010006982">
    <property type="protein sequence ID" value="VFT97697.1"/>
    <property type="molecule type" value="Genomic_DNA"/>
</dbReference>
<organism evidence="7 8">
    <name type="scientific">Aphanomyces stellatus</name>
    <dbReference type="NCBI Taxonomy" id="120398"/>
    <lineage>
        <taxon>Eukaryota</taxon>
        <taxon>Sar</taxon>
        <taxon>Stramenopiles</taxon>
        <taxon>Oomycota</taxon>
        <taxon>Saprolegniomycetes</taxon>
        <taxon>Saprolegniales</taxon>
        <taxon>Verrucalvaceae</taxon>
        <taxon>Aphanomyces</taxon>
    </lineage>
</organism>
<dbReference type="InterPro" id="IPR036390">
    <property type="entry name" value="WH_DNA-bd_sf"/>
</dbReference>
<comment type="subcellular location">
    <subcellularLocation>
        <location evidence="1">Nucleus</location>
    </subcellularLocation>
</comment>
<evidence type="ECO:0000256" key="3">
    <source>
        <dbReference type="ARBA" id="ARBA00023242"/>
    </source>
</evidence>
<evidence type="ECO:0000256" key="1">
    <source>
        <dbReference type="ARBA" id="ARBA00004123"/>
    </source>
</evidence>
<feature type="domain" description="HSF-type DNA-binding" evidence="5">
    <location>
        <begin position="67"/>
        <end position="161"/>
    </location>
</feature>
<protein>
    <submittedName>
        <fullName evidence="7">Aste57867_21022 protein</fullName>
    </submittedName>
</protein>
<evidence type="ECO:0000313" key="8">
    <source>
        <dbReference type="Proteomes" id="UP000332933"/>
    </source>
</evidence>
<keyword evidence="3" id="KW-0539">Nucleus</keyword>
<dbReference type="PANTHER" id="PTHR10015">
    <property type="entry name" value="HEAT SHOCK TRANSCRIPTION FACTOR"/>
    <property type="match status" value="1"/>
</dbReference>
<reference evidence="6" key="2">
    <citation type="submission" date="2019-06" db="EMBL/GenBank/DDBJ databases">
        <title>Genomics analysis of Aphanomyces spp. identifies a new class of oomycete effector associated with host adaptation.</title>
        <authorList>
            <person name="Gaulin E."/>
        </authorList>
    </citation>
    <scope>NUCLEOTIDE SEQUENCE</scope>
    <source>
        <strain evidence="6">CBS 578.67</strain>
    </source>
</reference>
<accession>A0A485LGK7</accession>
<dbReference type="Gene3D" id="1.10.10.10">
    <property type="entry name" value="Winged helix-like DNA-binding domain superfamily/Winged helix DNA-binding domain"/>
    <property type="match status" value="1"/>
</dbReference>
<evidence type="ECO:0000313" key="7">
    <source>
        <dbReference type="EMBL" id="VFT97697.1"/>
    </source>
</evidence>
<keyword evidence="8" id="KW-1185">Reference proteome</keyword>
<dbReference type="GO" id="GO:0003700">
    <property type="term" value="F:DNA-binding transcription factor activity"/>
    <property type="evidence" value="ECO:0007669"/>
    <property type="project" value="InterPro"/>
</dbReference>
<dbReference type="Proteomes" id="UP000332933">
    <property type="component" value="Unassembled WGS sequence"/>
</dbReference>
<evidence type="ECO:0000256" key="4">
    <source>
        <dbReference type="RuleBase" id="RU004020"/>
    </source>
</evidence>
<reference evidence="7 8" key="1">
    <citation type="submission" date="2019-03" db="EMBL/GenBank/DDBJ databases">
        <authorList>
            <person name="Gaulin E."/>
            <person name="Dumas B."/>
        </authorList>
    </citation>
    <scope>NUCLEOTIDE SEQUENCE [LARGE SCALE GENOMIC DNA]</scope>
    <source>
        <strain evidence="7">CBS 568.67</strain>
    </source>
</reference>
<dbReference type="InterPro" id="IPR000232">
    <property type="entry name" value="HSF_DNA-bd"/>
</dbReference>
<proteinExistence type="inferred from homology"/>
<dbReference type="GO" id="GO:0043565">
    <property type="term" value="F:sequence-specific DNA binding"/>
    <property type="evidence" value="ECO:0007669"/>
    <property type="project" value="InterPro"/>
</dbReference>
<dbReference type="SUPFAM" id="SSF46785">
    <property type="entry name" value="Winged helix' DNA-binding domain"/>
    <property type="match status" value="1"/>
</dbReference>
<keyword evidence="2" id="KW-0238">DNA-binding</keyword>
<dbReference type="EMBL" id="VJMH01006956">
    <property type="protein sequence ID" value="KAF0687166.1"/>
    <property type="molecule type" value="Genomic_DNA"/>
</dbReference>
<evidence type="ECO:0000256" key="2">
    <source>
        <dbReference type="ARBA" id="ARBA00023125"/>
    </source>
</evidence>
<dbReference type="InterPro" id="IPR036388">
    <property type="entry name" value="WH-like_DNA-bd_sf"/>
</dbReference>
<dbReference type="Pfam" id="PF00447">
    <property type="entry name" value="HSF_DNA-bind"/>
    <property type="match status" value="1"/>
</dbReference>
<name>A0A485LGK7_9STRA</name>